<evidence type="ECO:0000256" key="8">
    <source>
        <dbReference type="ARBA" id="ARBA00022982"/>
    </source>
</evidence>
<keyword evidence="5" id="KW-0813">Transport</keyword>
<evidence type="ECO:0000256" key="2">
    <source>
        <dbReference type="ARBA" id="ARBA00004569"/>
    </source>
</evidence>
<keyword evidence="8" id="KW-0249">Electron transport</keyword>
<keyword evidence="7" id="KW-0999">Mitochondrion inner membrane</keyword>
<accession>A0A9Q0NCZ8</accession>
<evidence type="ECO:0000256" key="4">
    <source>
        <dbReference type="ARBA" id="ARBA00007372"/>
    </source>
</evidence>
<evidence type="ECO:0000256" key="3">
    <source>
        <dbReference type="ARBA" id="ARBA00004637"/>
    </source>
</evidence>
<reference evidence="13" key="1">
    <citation type="submission" date="2022-07" db="EMBL/GenBank/DDBJ databases">
        <authorList>
            <person name="Trinca V."/>
            <person name="Uliana J.V.C."/>
            <person name="Torres T.T."/>
            <person name="Ward R.J."/>
            <person name="Monesi N."/>
        </authorList>
    </citation>
    <scope>NUCLEOTIDE SEQUENCE</scope>
    <source>
        <strain evidence="13">HSMRA1968</strain>
        <tissue evidence="13">Whole embryos</tissue>
    </source>
</reference>
<dbReference type="GO" id="GO:0005743">
    <property type="term" value="C:mitochondrial inner membrane"/>
    <property type="evidence" value="ECO:0007669"/>
    <property type="project" value="UniProtKB-SubCell"/>
</dbReference>
<keyword evidence="11 12" id="KW-1015">Disulfide bond</keyword>
<evidence type="ECO:0000256" key="7">
    <source>
        <dbReference type="ARBA" id="ARBA00022792"/>
    </source>
</evidence>
<dbReference type="Pfam" id="PF10200">
    <property type="entry name" value="Ndufs5"/>
    <property type="match status" value="1"/>
</dbReference>
<evidence type="ECO:0000256" key="11">
    <source>
        <dbReference type="ARBA" id="ARBA00023157"/>
    </source>
</evidence>
<feature type="disulfide bond" evidence="12">
    <location>
        <begin position="37"/>
        <end position="50"/>
    </location>
</feature>
<dbReference type="InterPro" id="IPR019342">
    <property type="entry name" value="NADH_UbQ_OxRdtase_FeS-su5"/>
</dbReference>
<dbReference type="AlphaFoldDB" id="A0A9Q0NCZ8"/>
<evidence type="ECO:0000313" key="13">
    <source>
        <dbReference type="EMBL" id="KAJ6647622.1"/>
    </source>
</evidence>
<comment type="caution">
    <text evidence="13">The sequence shown here is derived from an EMBL/GenBank/DDBJ whole genome shotgun (WGS) entry which is preliminary data.</text>
</comment>
<dbReference type="GO" id="GO:0005758">
    <property type="term" value="C:mitochondrial intermembrane space"/>
    <property type="evidence" value="ECO:0007669"/>
    <property type="project" value="UniProtKB-SubCell"/>
</dbReference>
<evidence type="ECO:0000256" key="9">
    <source>
        <dbReference type="ARBA" id="ARBA00023128"/>
    </source>
</evidence>
<evidence type="ECO:0000256" key="10">
    <source>
        <dbReference type="ARBA" id="ARBA00023136"/>
    </source>
</evidence>
<evidence type="ECO:0000256" key="5">
    <source>
        <dbReference type="ARBA" id="ARBA00022448"/>
    </source>
</evidence>
<feature type="disulfide bond" evidence="12">
    <location>
        <begin position="27"/>
        <end position="60"/>
    </location>
</feature>
<dbReference type="PANTHER" id="PTHR21268:SF2">
    <property type="entry name" value="NADH DEHYDROGENASE [UBIQUINONE] IRON-SULFUR PROTEIN 5"/>
    <property type="match status" value="1"/>
</dbReference>
<evidence type="ECO:0000313" key="14">
    <source>
        <dbReference type="Proteomes" id="UP001151699"/>
    </source>
</evidence>
<comment type="function">
    <text evidence="1">Accessory subunit of the mitochondrial membrane respiratory chain NADH dehydrogenase (Complex I), that is believed not to be involved in catalysis. Complex I functions in the transfer of electrons from NADH to the respiratory chain. The immediate electron acceptor for the enzyme is believed to be ubiquinone.</text>
</comment>
<comment type="subcellular location">
    <subcellularLocation>
        <location evidence="3">Mitochondrion inner membrane</location>
        <topology evidence="3">Peripheral membrane protein</topology>
    </subcellularLocation>
    <subcellularLocation>
        <location evidence="2">Mitochondrion intermembrane space</location>
    </subcellularLocation>
</comment>
<gene>
    <name evidence="13" type="primary">NDUFS5</name>
    <name evidence="13" type="ORF">Bhyg_02845</name>
</gene>
<keyword evidence="14" id="KW-1185">Reference proteome</keyword>
<evidence type="ECO:0000256" key="1">
    <source>
        <dbReference type="ARBA" id="ARBA00003195"/>
    </source>
</evidence>
<dbReference type="Proteomes" id="UP001151699">
    <property type="component" value="Chromosome A"/>
</dbReference>
<keyword evidence="9" id="KW-0496">Mitochondrion</keyword>
<dbReference type="PANTHER" id="PTHR21268">
    <property type="entry name" value="NADH DEHYDROGENASE [UBIQUINONE] IRON-SULFUR PROTEIN 5"/>
    <property type="match status" value="1"/>
</dbReference>
<keyword evidence="10" id="KW-0472">Membrane</keyword>
<keyword evidence="6" id="KW-0679">Respiratory chain</keyword>
<dbReference type="OrthoDB" id="9992197at2759"/>
<evidence type="ECO:0000256" key="6">
    <source>
        <dbReference type="ARBA" id="ARBA00022660"/>
    </source>
</evidence>
<dbReference type="EMBL" id="WJQU01000001">
    <property type="protein sequence ID" value="KAJ6647622.1"/>
    <property type="molecule type" value="Genomic_DNA"/>
</dbReference>
<comment type="similarity">
    <text evidence="4">Belongs to the complex I NDUFS5 subunit family.</text>
</comment>
<sequence length="99" mass="11666">MSLSPAFRSPFTDLTGCLHNFQGHPQCARFEMNMIDCLEAYGLHMGSKKCKDLIDDFQECASRNKQVQRVQAMRMERHRQYYFGDRKEHFAEPPKEDAY</sequence>
<proteinExistence type="inferred from homology"/>
<organism evidence="13 14">
    <name type="scientific">Pseudolycoriella hygida</name>
    <dbReference type="NCBI Taxonomy" id="35572"/>
    <lineage>
        <taxon>Eukaryota</taxon>
        <taxon>Metazoa</taxon>
        <taxon>Ecdysozoa</taxon>
        <taxon>Arthropoda</taxon>
        <taxon>Hexapoda</taxon>
        <taxon>Insecta</taxon>
        <taxon>Pterygota</taxon>
        <taxon>Neoptera</taxon>
        <taxon>Endopterygota</taxon>
        <taxon>Diptera</taxon>
        <taxon>Nematocera</taxon>
        <taxon>Sciaroidea</taxon>
        <taxon>Sciaridae</taxon>
        <taxon>Pseudolycoriella</taxon>
    </lineage>
</organism>
<protein>
    <submittedName>
        <fullName evidence="13">NADH dehydrogenase [ubiquinone] iron-sulfur protein 5</fullName>
    </submittedName>
</protein>
<name>A0A9Q0NCZ8_9DIPT</name>
<evidence type="ECO:0000256" key="12">
    <source>
        <dbReference type="PIRSR" id="PIRSR619342-50"/>
    </source>
</evidence>